<evidence type="ECO:0000259" key="4">
    <source>
        <dbReference type="PROSITE" id="PS50987"/>
    </source>
</evidence>
<keyword evidence="1" id="KW-0805">Transcription regulation</keyword>
<dbReference type="RefSeq" id="WP_382395644.1">
    <property type="nucleotide sequence ID" value="NZ_JBHTCQ010000003.1"/>
</dbReference>
<dbReference type="InterPro" id="IPR051081">
    <property type="entry name" value="HTH_MetalResp_TranReg"/>
</dbReference>
<gene>
    <name evidence="5" type="ORF">ACFQQL_14560</name>
</gene>
<keyword evidence="6" id="KW-1185">Reference proteome</keyword>
<dbReference type="CDD" id="cd00090">
    <property type="entry name" value="HTH_ARSR"/>
    <property type="match status" value="1"/>
</dbReference>
<dbReference type="NCBIfam" id="NF033788">
    <property type="entry name" value="HTH_metalloreg"/>
    <property type="match status" value="1"/>
</dbReference>
<reference evidence="6" key="1">
    <citation type="journal article" date="2019" name="Int. J. Syst. Evol. Microbiol.">
        <title>The Global Catalogue of Microorganisms (GCM) 10K type strain sequencing project: providing services to taxonomists for standard genome sequencing and annotation.</title>
        <authorList>
            <consortium name="The Broad Institute Genomics Platform"/>
            <consortium name="The Broad Institute Genome Sequencing Center for Infectious Disease"/>
            <person name="Wu L."/>
            <person name="Ma J."/>
        </authorList>
    </citation>
    <scope>NUCLEOTIDE SEQUENCE [LARGE SCALE GENOMIC DNA]</scope>
    <source>
        <strain evidence="6">JCM 1490</strain>
    </source>
</reference>
<comment type="caution">
    <text evidence="5">The sequence shown here is derived from an EMBL/GenBank/DDBJ whole genome shotgun (WGS) entry which is preliminary data.</text>
</comment>
<dbReference type="InterPro" id="IPR036390">
    <property type="entry name" value="WH_DNA-bd_sf"/>
</dbReference>
<feature type="domain" description="HTH arsR-type" evidence="4">
    <location>
        <begin position="1"/>
        <end position="91"/>
    </location>
</feature>
<dbReference type="SMART" id="SM00418">
    <property type="entry name" value="HTH_ARSR"/>
    <property type="match status" value="1"/>
</dbReference>
<proteinExistence type="predicted"/>
<keyword evidence="2" id="KW-0238">DNA-binding</keyword>
<dbReference type="SUPFAM" id="SSF46785">
    <property type="entry name" value="Winged helix' DNA-binding domain"/>
    <property type="match status" value="1"/>
</dbReference>
<dbReference type="PANTHER" id="PTHR33154:SF33">
    <property type="entry name" value="TRANSCRIPTIONAL REPRESSOR SDPR"/>
    <property type="match status" value="1"/>
</dbReference>
<sequence length="115" mass="12631">MATDQADVWTALGDPSRRQIFRRLATRPHSVSELAADLPISRPAVSQHLKVLREATLVQVRPHGTRHIYEVDTTGLRALQAELDAFWGTTLANLKAVAEDDDGTHRGPGGPTEKE</sequence>
<dbReference type="InterPro" id="IPR011991">
    <property type="entry name" value="ArsR-like_HTH"/>
</dbReference>
<evidence type="ECO:0000256" key="1">
    <source>
        <dbReference type="ARBA" id="ARBA00023015"/>
    </source>
</evidence>
<name>A0ABW2QB42_9MICO</name>
<evidence type="ECO:0000313" key="5">
    <source>
        <dbReference type="EMBL" id="MFC7406336.1"/>
    </source>
</evidence>
<keyword evidence="3" id="KW-0804">Transcription</keyword>
<evidence type="ECO:0000313" key="6">
    <source>
        <dbReference type="Proteomes" id="UP001596455"/>
    </source>
</evidence>
<dbReference type="Pfam" id="PF12840">
    <property type="entry name" value="HTH_20"/>
    <property type="match status" value="1"/>
</dbReference>
<accession>A0ABW2QB42</accession>
<dbReference type="PRINTS" id="PR00778">
    <property type="entry name" value="HTHARSR"/>
</dbReference>
<dbReference type="InterPro" id="IPR036388">
    <property type="entry name" value="WH-like_DNA-bd_sf"/>
</dbReference>
<dbReference type="Proteomes" id="UP001596455">
    <property type="component" value="Unassembled WGS sequence"/>
</dbReference>
<dbReference type="InterPro" id="IPR001845">
    <property type="entry name" value="HTH_ArsR_DNA-bd_dom"/>
</dbReference>
<dbReference type="EMBL" id="JBHTCQ010000003">
    <property type="protein sequence ID" value="MFC7406336.1"/>
    <property type="molecule type" value="Genomic_DNA"/>
</dbReference>
<dbReference type="Gene3D" id="1.10.10.10">
    <property type="entry name" value="Winged helix-like DNA-binding domain superfamily/Winged helix DNA-binding domain"/>
    <property type="match status" value="1"/>
</dbReference>
<dbReference type="PROSITE" id="PS50987">
    <property type="entry name" value="HTH_ARSR_2"/>
    <property type="match status" value="1"/>
</dbReference>
<protein>
    <submittedName>
        <fullName evidence="5">ArsR/SmtB family transcription factor</fullName>
    </submittedName>
</protein>
<dbReference type="PANTHER" id="PTHR33154">
    <property type="entry name" value="TRANSCRIPTIONAL REGULATOR, ARSR FAMILY"/>
    <property type="match status" value="1"/>
</dbReference>
<organism evidence="5 6">
    <name type="scientific">Georgenia alba</name>
    <dbReference type="NCBI Taxonomy" id="2233858"/>
    <lineage>
        <taxon>Bacteria</taxon>
        <taxon>Bacillati</taxon>
        <taxon>Actinomycetota</taxon>
        <taxon>Actinomycetes</taxon>
        <taxon>Micrococcales</taxon>
        <taxon>Bogoriellaceae</taxon>
        <taxon>Georgenia</taxon>
    </lineage>
</organism>
<evidence type="ECO:0000256" key="2">
    <source>
        <dbReference type="ARBA" id="ARBA00023125"/>
    </source>
</evidence>
<evidence type="ECO:0000256" key="3">
    <source>
        <dbReference type="ARBA" id="ARBA00023163"/>
    </source>
</evidence>